<dbReference type="AlphaFoldDB" id="A0A1B4FEF8"/>
<sequence>MHNVQSGTGYKLVGRFDVRFSEVPHTASKKIDLQSTIFALVRKWKKLDPIRATEATRDGEDT</sequence>
<accession>A0A1B4FEF8</accession>
<gene>
    <name evidence="1" type="ORF">WS70_09415</name>
</gene>
<protein>
    <submittedName>
        <fullName evidence="1">Uncharacterized protein</fullName>
    </submittedName>
</protein>
<keyword evidence="2" id="KW-1185">Reference proteome</keyword>
<reference evidence="1 2" key="1">
    <citation type="submission" date="2015-12" db="EMBL/GenBank/DDBJ databases">
        <title>Diversity of Burkholderia near neighbor genomes.</title>
        <authorList>
            <person name="Sahl J."/>
            <person name="Wagner D."/>
            <person name="Keim P."/>
        </authorList>
    </citation>
    <scope>NUCLEOTIDE SEQUENCE [LARGE SCALE GENOMIC DNA]</scope>
    <source>
        <strain evidence="1 2">BDU6</strain>
    </source>
</reference>
<name>A0A1B4FEF8_9BURK</name>
<proteinExistence type="predicted"/>
<evidence type="ECO:0000313" key="2">
    <source>
        <dbReference type="Proteomes" id="UP000062519"/>
    </source>
</evidence>
<dbReference type="EMBL" id="CP013386">
    <property type="protein sequence ID" value="AOJ02019.1"/>
    <property type="molecule type" value="Genomic_DNA"/>
</dbReference>
<dbReference type="Proteomes" id="UP000062519">
    <property type="component" value="Chromosome 1"/>
</dbReference>
<dbReference type="KEGG" id="buu:WS70_09415"/>
<organism evidence="1 2">
    <name type="scientific">Burkholderia mayonis</name>
    <dbReference type="NCBI Taxonomy" id="1385591"/>
    <lineage>
        <taxon>Bacteria</taxon>
        <taxon>Pseudomonadati</taxon>
        <taxon>Pseudomonadota</taxon>
        <taxon>Betaproteobacteria</taxon>
        <taxon>Burkholderiales</taxon>
        <taxon>Burkholderiaceae</taxon>
        <taxon>Burkholderia</taxon>
        <taxon>pseudomallei group</taxon>
    </lineage>
</organism>
<evidence type="ECO:0000313" key="1">
    <source>
        <dbReference type="EMBL" id="AOJ02019.1"/>
    </source>
</evidence>